<feature type="domain" description="NB-ARC" evidence="3">
    <location>
        <begin position="8"/>
        <end position="90"/>
    </location>
</feature>
<evidence type="ECO:0000313" key="5">
    <source>
        <dbReference type="EMBL" id="KAK7278449.1"/>
    </source>
</evidence>
<dbReference type="Pfam" id="PF23282">
    <property type="entry name" value="WHD_ROQ1"/>
    <property type="match status" value="1"/>
</dbReference>
<dbReference type="Gene3D" id="1.10.8.430">
    <property type="entry name" value="Helical domain of apoptotic protease-activating factors"/>
    <property type="match status" value="1"/>
</dbReference>
<gene>
    <name evidence="5" type="ORF">RJT34_23478</name>
</gene>
<evidence type="ECO:0000259" key="3">
    <source>
        <dbReference type="Pfam" id="PF00931"/>
    </source>
</evidence>
<dbReference type="InterPro" id="IPR002182">
    <property type="entry name" value="NB-ARC"/>
</dbReference>
<dbReference type="GO" id="GO:0043531">
    <property type="term" value="F:ADP binding"/>
    <property type="evidence" value="ECO:0007669"/>
    <property type="project" value="InterPro"/>
</dbReference>
<dbReference type="Gene3D" id="3.80.10.10">
    <property type="entry name" value="Ribonuclease Inhibitor"/>
    <property type="match status" value="1"/>
</dbReference>
<dbReference type="EMBL" id="JAYKXN010000006">
    <property type="protein sequence ID" value="KAK7278449.1"/>
    <property type="molecule type" value="Genomic_DNA"/>
</dbReference>
<evidence type="ECO:0000259" key="4">
    <source>
        <dbReference type="Pfam" id="PF23282"/>
    </source>
</evidence>
<dbReference type="Proteomes" id="UP001359559">
    <property type="component" value="Unassembled WGS sequence"/>
</dbReference>
<dbReference type="InterPro" id="IPR042197">
    <property type="entry name" value="Apaf_helical"/>
</dbReference>
<dbReference type="Gene3D" id="3.40.50.300">
    <property type="entry name" value="P-loop containing nucleotide triphosphate hydrolases"/>
    <property type="match status" value="1"/>
</dbReference>
<dbReference type="InterPro" id="IPR058192">
    <property type="entry name" value="WHD_ROQ1-like"/>
</dbReference>
<protein>
    <submittedName>
        <fullName evidence="5">Uncharacterized protein</fullName>
    </submittedName>
</protein>
<accession>A0AAN9FMP1</accession>
<dbReference type="Pfam" id="PF07725">
    <property type="entry name" value="LRR_3"/>
    <property type="match status" value="1"/>
</dbReference>
<sequence>MIIDLMIMDSIQRHSTTKKNLVVLDDVDSLAQLEELCGACKHAGPGSNIIVTRRDKHVLNSRMVGKIYEVQTWSSGKSLELFCSYAFRETHPQKGYEDLSNRVVNYAGGVPLALEVLGKALYSRNIGFWVSELEKLENCPQDKIQKVLQVSYDELDSLLQKEMLLDIAFFFKGENKDDIIRVFDACKFYPTSGLEVLQDKALISISNSGKIEMHDLIQEMCLNVVRQGIKHPRKRSRLRDVEEVIDVLEDKKGNDKVEGIELDLSQLVHDLHLHADTFDKMTSLRILKLYTSLGNRSGIVHYPDMLNKLSNKLRYLEWNGCGLKRLPASFCAKMLVDIRMPHSHVTELWSGVQDVGNLVRIDLRECKQLENVPDLSKASNLKWVNLSGCEKLQDVHSILSSDTLETLILDGLQESQES</sequence>
<keyword evidence="6" id="KW-1185">Reference proteome</keyword>
<dbReference type="SUPFAM" id="SSF46785">
    <property type="entry name" value="Winged helix' DNA-binding domain"/>
    <property type="match status" value="1"/>
</dbReference>
<organism evidence="5 6">
    <name type="scientific">Clitoria ternatea</name>
    <name type="common">Butterfly pea</name>
    <dbReference type="NCBI Taxonomy" id="43366"/>
    <lineage>
        <taxon>Eukaryota</taxon>
        <taxon>Viridiplantae</taxon>
        <taxon>Streptophyta</taxon>
        <taxon>Embryophyta</taxon>
        <taxon>Tracheophyta</taxon>
        <taxon>Spermatophyta</taxon>
        <taxon>Magnoliopsida</taxon>
        <taxon>eudicotyledons</taxon>
        <taxon>Gunneridae</taxon>
        <taxon>Pentapetalae</taxon>
        <taxon>rosids</taxon>
        <taxon>fabids</taxon>
        <taxon>Fabales</taxon>
        <taxon>Fabaceae</taxon>
        <taxon>Papilionoideae</taxon>
        <taxon>50 kb inversion clade</taxon>
        <taxon>NPAAA clade</taxon>
        <taxon>indigoferoid/millettioid clade</taxon>
        <taxon>Phaseoleae</taxon>
        <taxon>Clitoria</taxon>
    </lineage>
</organism>
<dbReference type="FunFam" id="1.10.8.430:FF:000002">
    <property type="entry name" value="Disease resistance protein (TIR-NBS-LRR class)"/>
    <property type="match status" value="1"/>
</dbReference>
<proteinExistence type="predicted"/>
<evidence type="ECO:0000313" key="6">
    <source>
        <dbReference type="Proteomes" id="UP001359559"/>
    </source>
</evidence>
<evidence type="ECO:0000256" key="2">
    <source>
        <dbReference type="ARBA" id="ARBA00022737"/>
    </source>
</evidence>
<dbReference type="SUPFAM" id="SSF52047">
    <property type="entry name" value="RNI-like"/>
    <property type="match status" value="1"/>
</dbReference>
<dbReference type="InterPro" id="IPR044974">
    <property type="entry name" value="Disease_R_plants"/>
</dbReference>
<name>A0AAN9FMP1_CLITE</name>
<keyword evidence="1" id="KW-0433">Leucine-rich repeat</keyword>
<dbReference type="Pfam" id="PF00931">
    <property type="entry name" value="NB-ARC"/>
    <property type="match status" value="1"/>
</dbReference>
<dbReference type="InterPro" id="IPR032675">
    <property type="entry name" value="LRR_dom_sf"/>
</dbReference>
<dbReference type="GO" id="GO:0006952">
    <property type="term" value="P:defense response"/>
    <property type="evidence" value="ECO:0007669"/>
    <property type="project" value="InterPro"/>
</dbReference>
<dbReference type="InterPro" id="IPR036390">
    <property type="entry name" value="WH_DNA-bd_sf"/>
</dbReference>
<evidence type="ECO:0000256" key="1">
    <source>
        <dbReference type="ARBA" id="ARBA00022614"/>
    </source>
</evidence>
<dbReference type="InterPro" id="IPR011713">
    <property type="entry name" value="Leu-rich_rpt_3"/>
</dbReference>
<reference evidence="5 6" key="1">
    <citation type="submission" date="2024-01" db="EMBL/GenBank/DDBJ databases">
        <title>The genomes of 5 underutilized Papilionoideae crops provide insights into root nodulation and disease resistance.</title>
        <authorList>
            <person name="Yuan L."/>
        </authorList>
    </citation>
    <scope>NUCLEOTIDE SEQUENCE [LARGE SCALE GENOMIC DNA]</scope>
    <source>
        <strain evidence="5">LY-2023</strain>
        <tissue evidence="5">Leaf</tissue>
    </source>
</reference>
<feature type="domain" description="Disease resistance protein Roq1-like winged-helix" evidence="4">
    <location>
        <begin position="160"/>
        <end position="227"/>
    </location>
</feature>
<dbReference type="PRINTS" id="PR00364">
    <property type="entry name" value="DISEASERSIST"/>
</dbReference>
<dbReference type="AlphaFoldDB" id="A0AAN9FMP1"/>
<dbReference type="PANTHER" id="PTHR11017:SF562">
    <property type="entry name" value="ADP-RIBOSYL CYCLASE_CYCLIC ADP-RIBOSE HYDROLASE"/>
    <property type="match status" value="1"/>
</dbReference>
<dbReference type="PANTHER" id="PTHR11017">
    <property type="entry name" value="LEUCINE-RICH REPEAT-CONTAINING PROTEIN"/>
    <property type="match status" value="1"/>
</dbReference>
<comment type="caution">
    <text evidence="5">The sequence shown here is derived from an EMBL/GenBank/DDBJ whole genome shotgun (WGS) entry which is preliminary data.</text>
</comment>
<dbReference type="SUPFAM" id="SSF52540">
    <property type="entry name" value="P-loop containing nucleoside triphosphate hydrolases"/>
    <property type="match status" value="1"/>
</dbReference>
<dbReference type="InterPro" id="IPR027417">
    <property type="entry name" value="P-loop_NTPase"/>
</dbReference>
<keyword evidence="2" id="KW-0677">Repeat</keyword>